<feature type="domain" description="Epg5-like central TPR repeats" evidence="4">
    <location>
        <begin position="1506"/>
        <end position="1896"/>
    </location>
</feature>
<dbReference type="Pfam" id="PF26106">
    <property type="entry name" value="TPR_Epg5_C"/>
    <property type="match status" value="1"/>
</dbReference>
<evidence type="ECO:0000313" key="7">
    <source>
        <dbReference type="Proteomes" id="UP001168821"/>
    </source>
</evidence>
<evidence type="ECO:0000256" key="3">
    <source>
        <dbReference type="SAM" id="MobiDB-lite"/>
    </source>
</evidence>
<organism evidence="6 7">
    <name type="scientific">Zophobas morio</name>
    <dbReference type="NCBI Taxonomy" id="2755281"/>
    <lineage>
        <taxon>Eukaryota</taxon>
        <taxon>Metazoa</taxon>
        <taxon>Ecdysozoa</taxon>
        <taxon>Arthropoda</taxon>
        <taxon>Hexapoda</taxon>
        <taxon>Insecta</taxon>
        <taxon>Pterygota</taxon>
        <taxon>Neoptera</taxon>
        <taxon>Endopterygota</taxon>
        <taxon>Coleoptera</taxon>
        <taxon>Polyphaga</taxon>
        <taxon>Cucujiformia</taxon>
        <taxon>Tenebrionidae</taxon>
        <taxon>Zophobas</taxon>
    </lineage>
</organism>
<dbReference type="Pfam" id="PF26103">
    <property type="entry name" value="TPR_Epg5"/>
    <property type="match status" value="1"/>
</dbReference>
<dbReference type="InterPro" id="IPR051436">
    <property type="entry name" value="Autophagy-related_EPG5"/>
</dbReference>
<feature type="domain" description="Epg5-like TPR" evidence="5">
    <location>
        <begin position="1062"/>
        <end position="1248"/>
    </location>
</feature>
<evidence type="ECO:0000313" key="6">
    <source>
        <dbReference type="EMBL" id="KAJ3658360.1"/>
    </source>
</evidence>
<dbReference type="Proteomes" id="UP001168821">
    <property type="component" value="Unassembled WGS sequence"/>
</dbReference>
<dbReference type="GO" id="GO:0097352">
    <property type="term" value="P:autophagosome maturation"/>
    <property type="evidence" value="ECO:0007669"/>
    <property type="project" value="TreeGrafter"/>
</dbReference>
<comment type="caution">
    <text evidence="6">The sequence shown here is derived from an EMBL/GenBank/DDBJ whole genome shotgun (WGS) entry which is preliminary data.</text>
</comment>
<evidence type="ECO:0008006" key="8">
    <source>
        <dbReference type="Google" id="ProtNLM"/>
    </source>
</evidence>
<feature type="compositionally biased region" description="Polar residues" evidence="3">
    <location>
        <begin position="22"/>
        <end position="31"/>
    </location>
</feature>
<keyword evidence="7" id="KW-1185">Reference proteome</keyword>
<feature type="region of interest" description="Disordered" evidence="3">
    <location>
        <begin position="1"/>
        <end position="33"/>
    </location>
</feature>
<evidence type="ECO:0000256" key="1">
    <source>
        <dbReference type="ARBA" id="ARBA00010948"/>
    </source>
</evidence>
<dbReference type="InterPro" id="IPR058750">
    <property type="entry name" value="TPR_Epg5"/>
</dbReference>
<keyword evidence="2" id="KW-0072">Autophagy</keyword>
<accession>A0AA38IMK1</accession>
<proteinExistence type="inferred from homology"/>
<evidence type="ECO:0000259" key="4">
    <source>
        <dbReference type="Pfam" id="PF26103"/>
    </source>
</evidence>
<dbReference type="GO" id="GO:0005737">
    <property type="term" value="C:cytoplasm"/>
    <property type="evidence" value="ECO:0007669"/>
    <property type="project" value="TreeGrafter"/>
</dbReference>
<gene>
    <name evidence="6" type="ORF">Zmor_010103</name>
</gene>
<evidence type="ECO:0000256" key="2">
    <source>
        <dbReference type="ARBA" id="ARBA00023006"/>
    </source>
</evidence>
<dbReference type="Pfam" id="PF26573">
    <property type="entry name" value="TPR_Epg5_2"/>
    <property type="match status" value="1"/>
</dbReference>
<name>A0AA38IMK1_9CUCU</name>
<evidence type="ECO:0000259" key="5">
    <source>
        <dbReference type="Pfam" id="PF26573"/>
    </source>
</evidence>
<protein>
    <recommendedName>
        <fullName evidence="8">Ectopic P granules protein 5 homolog</fullName>
    </recommendedName>
</protein>
<dbReference type="PANTHER" id="PTHR31139">
    <property type="entry name" value="ECTOPIC P GRANULES PROTEIN 5 HOMOLOG"/>
    <property type="match status" value="1"/>
</dbReference>
<dbReference type="PANTHER" id="PTHR31139:SF4">
    <property type="entry name" value="ECTOPIC P GRANULES PROTEIN 5 HOMOLOG"/>
    <property type="match status" value="1"/>
</dbReference>
<comment type="similarity">
    <text evidence="1">Belongs to the EPG5 family.</text>
</comment>
<dbReference type="InterPro" id="IPR059030">
    <property type="entry name" value="TPR_Epg5_mid"/>
</dbReference>
<reference evidence="6" key="1">
    <citation type="journal article" date="2023" name="G3 (Bethesda)">
        <title>Whole genome assemblies of Zophobas morio and Tenebrio molitor.</title>
        <authorList>
            <person name="Kaur S."/>
            <person name="Stinson S.A."/>
            <person name="diCenzo G.C."/>
        </authorList>
    </citation>
    <scope>NUCLEOTIDE SEQUENCE</scope>
    <source>
        <strain evidence="6">QUZm001</strain>
    </source>
</reference>
<dbReference type="EMBL" id="JALNTZ010000003">
    <property type="protein sequence ID" value="KAJ3658360.1"/>
    <property type="molecule type" value="Genomic_DNA"/>
</dbReference>
<sequence length="2391" mass="273213">MEAEKPKPKTKKKREKAEIKQTPPTTDQVTEVKNADKDIDSCEEAAKEETASQVSDGVEAIEVVEEVRSEQTEPPTAPVEPQLSEFDRLLNLNRNLACEISNQQQQDSFVNAEKKIDNGAQKAAIKPYTESQLAALYTNSELEMLEQFTSQYVEAELKGLAAKQHPLYELLASYLQVRGKITGNSLELDQLRKEYHDLQSMLWTTDTATVTGRGECLDGSNVTATHSYQKATFHRSVFQSIVRILGLVRKLTYENHTLYAYTAEDLRLQIELYIQTAIHNCMNVSRLDKDAPVILSLQNEPLHLKPYLCEIRLCISVIFSFQRKLIRDSQFIKESREWLSRLVAVLLRLSTYQDHLFILNHILRCPPGVGSWAAPFIQTPLDERISDSPFSSYQINHVLSILTMILTPVKERERFLEDISQSRDTPGESLWIVVDSEGEEDDESGSSLRENDLVAFLTQLPLENLFRNVLLVDRKNFENCYDFSKVTQHHILRFLSFGTVLLKIIDKGLRTYDQSRYNQFSKRLSRMIRHVVQYATDQWEQFRKVPNFDDPAMMERLQVEYDAFFLRAIYYLYTSQRLGAWQFLAVIPYNLITIKTAWKIFYFLHDSDLCAQEILKPEDDVDYREKLWLGAFRSQFEDKLASLADDELYYLLNTFANMALERESEDRDFIETATRDLLQVGFISRSTQEICSKSARTLLTHITSKHPHLLSMILKEVKENIETAGPLVLYLYEELPLTIWRISEDDLAIIAWLLSNNIACNESKLARMILSRLNWDILPYDMHCDVALLVVKAADQEPGYLQWAWQTILRLKLHISDKAFTDIKQVLDPDHYDVIMKGIHQQQPLSSFVAVLMTSWGHLIPLICGNGLSQLLFLQTHQKHEAVLFALYVIVPLFINSQEYIINNERFQEIISNLINADRGYISMAKSLISVQNTVLQQFGNMIETQIVNFAKYDLSSPRCLVRLWFNTMVSIPNWNRDSGVMYLLDVIVRASFFHQDALEVANTILKELLQSNAAQDQGGTISSIVKWVSNSSTSPCLISGSLATYTWLAYLVIELEFEDREKRTGLWRELLLQLKNQKGKVSVDAALKKAASMLKVPGFTSTYLSIYRWAQQALDSPIDHPLLPLLWQKFFVLYLTRLPLASSTDDGCVGEKFFDGLVNFSFLKRIKRKLQETLDSYSELMNTEEDPSRKQYLETCVNLFKAFNAWLEEPRLQKGNLHLSSLPPLYLPNLLAFIIQGSSTPWYEYADYDRIKSEQSECVRIWQASNFRHKSNINKPLLNPGKSMESSDPVERILRRLTVYETPKDPPPIKNHAPIVPVIDFSSKEAMFNSLDQCFKTLKQFAHNQTLKVSEHKALDCSYQELIPQLYRSVLNKVSKKVPCKGRNETVNCSGAALIVLEMQEARVNERIDHQIQTNRNAYESLLAKSLQAPASALCTASVTIQQAIKVLQAQVRCNPACAELGSDLFYHILSLVNDETGAYLPTKTLFASSLEKLGQSHICGVEFEMPRLLERILKEPALGGYLAPHFSPSNIGTANLLYMYSTICQEIGSNYDVAFALLSKFEIDKWLRLKEPRLSQRGEYIQCVIRALTMLGYEPPVESLMLHGLYRKHLLTVFEFQFPEHYGEILINLLKASNGNADTSLLAKSVWLDTINSLARPVQINFKSPLKDQLRQYAQHQKMLQHQELLETAELFSKHFTQERLQYGLYGLYPKCRNYIDIFVILLGMTGHGLITSSLNTHQGLLGDELSRKIWPYLVNMFAPWIIPYSMQNLKDNMASWIQQLADDRSILLPWIPSDSPLAQKIIRVFYECVQFLIYTLPACGNILSFIWQWYVTGFAHSAVKDHILGPIHHTFLAFPWEHFWPSLTDLEFMLRVIDQYLPECHSFLGHIFISVPWSAWMTNFKVSPPQVKSRVHLCFLNLLVKLSNEPNVRNKYAEKAKSLLVEAEGFEWGVIEPVVFQHVMDWYVLSCDPVVIFKSDPLDLDFRVLHFLKTVSGYDKAVDNPTADSLTKRLIYVKSYVKLVSVYVNRHKSVVTTKENDIKAVITQQLTHLDGVVRSSNEFNVILREVVQIVNIQNVCHCALKCFDSWVLNKSGDGLVVRGLLQVLGTSIGDSEALGFLLESTITSYFQNSSKLTRLSSFRLRSDLVSGTFNPSWSEVGQLLTITATKQTELEQILLNRGYILTLNALFIQRIEKCHDAEGLLNLSIGWVQNLKIGGENSESKVPLLWFGILRLALLHCEKDEATTGIILHRFAKILLQLSEDKGSSRWGKGLLSAIGISKQDSISINFRFLCRALGGYILAQLPEMKGEPQVVRKSAYAPARVGQAGGNNECAKVLMSLGFGQSQGKIKECEELALNKIQDAENSMHNASKFLELLVKQFYMKPYLKTV</sequence>